<accession>A0ABY6KSP4</accession>
<proteinExistence type="predicted"/>
<dbReference type="InterPro" id="IPR029445">
    <property type="entry name" value="INTS5_N"/>
</dbReference>
<reference evidence="3 4" key="1">
    <citation type="submission" date="2022-01" db="EMBL/GenBank/DDBJ databases">
        <title>A chromosomal length assembly of Cordylochernes scorpioides.</title>
        <authorList>
            <person name="Zeh D."/>
            <person name="Zeh J."/>
        </authorList>
    </citation>
    <scope>NUCLEOTIDE SEQUENCE [LARGE SCALE GENOMIC DNA]</scope>
    <source>
        <strain evidence="3">IN4F17</strain>
        <tissue evidence="3">Whole Body</tissue>
    </source>
</reference>
<dbReference type="InterPro" id="IPR029444">
    <property type="entry name" value="INTS5_C"/>
</dbReference>
<keyword evidence="4" id="KW-1185">Reference proteome</keyword>
<feature type="domain" description="Integrator complex subunit 5 N-terminal" evidence="1">
    <location>
        <begin position="22"/>
        <end position="215"/>
    </location>
</feature>
<evidence type="ECO:0000313" key="3">
    <source>
        <dbReference type="EMBL" id="UYV71634.1"/>
    </source>
</evidence>
<gene>
    <name evidence="3" type="ORF">LAZ67_8003969</name>
</gene>
<name>A0ABY6KSP4_9ARAC</name>
<dbReference type="Proteomes" id="UP001235939">
    <property type="component" value="Chromosome 08"/>
</dbReference>
<protein>
    <submittedName>
        <fullName evidence="3">INTS5</fullName>
    </submittedName>
</protein>
<evidence type="ECO:0000313" key="4">
    <source>
        <dbReference type="Proteomes" id="UP001235939"/>
    </source>
</evidence>
<dbReference type="InterPro" id="IPR040316">
    <property type="entry name" value="INTS5"/>
</dbReference>
<dbReference type="PANTHER" id="PTHR31697:SF2">
    <property type="entry name" value="INTEGRATOR COMPLEX SUBUNIT 5"/>
    <property type="match status" value="1"/>
</dbReference>
<evidence type="ECO:0000259" key="2">
    <source>
        <dbReference type="Pfam" id="PF14838"/>
    </source>
</evidence>
<sequence length="921" mass="101025">MSQPSTSQQPSLSSSDITPPLILHELDVFLKGASHSDTRTNIKVAKSAIYLLKVLPSSHDAVLEYMFKLFDDAVGSHVLHPEGPHEEEPVIHELLQVFSGFLAQRPKMWAPTLTSWSLGLLGNLSAKYASQDRSGLPQSLHFWTECPPTRALIDLSHACLAAMISANVEPCLATLLETSVQYSPHFDWVVAHLASCFPQTVISRVLAAGLKDFAQGDVKAKVGSVVGILEHLIAHHAATIRDSLVHMFYSSLVEHPSREQLSIIPYILNLAALSPQLAAIIIDEFIKAGSAKVSTCAAASKPGLLTQLQQRWPQWRSAPGTEDLLTLCRNLAADSEPLVRTLLNMATHRTAGSSDAKDQNMFHICFKSMLTCGVCSSGKCCQATGSCRGSLRGACCQETRAGVPPCCSWCVCPADLWPPPPLWMTCWLPASWGVVSESLSKVFSSNGRLLCLQVEMAYTLLTGLAVHRADLPISVISQLLSGPRLEKLFELVRLNPQELCPQQPEVLSELVLQNPAPHTMGLLALACQPEAMGPVAFIKAAQATVRYFFHTIAQPHNQPGRLRQLRTAQKLLAALSQQTAAQQAILRQLLSEALSPQNCKYFGSTVPEAQPASNMSLLRENSNIAISITLPQSHSSVFHAGVIGEGLRHTPSLDPLPEVQVTFNRQVLLDTVQSCCRPSWRFPSDKITAPASSLVSGMKTVSLLLVELISPDVMFNGLPWPDDDFQKVRSQMSHIETELLHFVKSTTLQVLPTQVTIERDLHIKRQFELHPVLWDLLELVAAVPPSLCYCSVLLRAHAALLIQYWGSCQSDTPTAQLTTTCRLLGLLSAGQLLPPPLGQVGPLVSMLTPWELHCVLSDIWQYMRDNVPSPALFRSDTMTRADPTLRCPPHYTQRLRHILLANIQRFGAFYAKLFPITSPAS</sequence>
<organism evidence="3 4">
    <name type="scientific">Cordylochernes scorpioides</name>
    <dbReference type="NCBI Taxonomy" id="51811"/>
    <lineage>
        <taxon>Eukaryota</taxon>
        <taxon>Metazoa</taxon>
        <taxon>Ecdysozoa</taxon>
        <taxon>Arthropoda</taxon>
        <taxon>Chelicerata</taxon>
        <taxon>Arachnida</taxon>
        <taxon>Pseudoscorpiones</taxon>
        <taxon>Cheliferoidea</taxon>
        <taxon>Chernetidae</taxon>
        <taxon>Cordylochernes</taxon>
    </lineage>
</organism>
<evidence type="ECO:0000259" key="1">
    <source>
        <dbReference type="Pfam" id="PF14837"/>
    </source>
</evidence>
<dbReference type="PANTHER" id="PTHR31697">
    <property type="entry name" value="INTEGRATOR COMPLEX SUBUNIT 5"/>
    <property type="match status" value="1"/>
</dbReference>
<feature type="domain" description="Integrator complex subunit 5 C-terminal" evidence="2">
    <location>
        <begin position="753"/>
        <end position="906"/>
    </location>
</feature>
<dbReference type="Pfam" id="PF14837">
    <property type="entry name" value="INTS5_N"/>
    <property type="match status" value="1"/>
</dbReference>
<dbReference type="Pfam" id="PF14838">
    <property type="entry name" value="INTS5_C"/>
    <property type="match status" value="3"/>
</dbReference>
<feature type="domain" description="Integrator complex subunit 5 C-terminal" evidence="2">
    <location>
        <begin position="522"/>
        <end position="728"/>
    </location>
</feature>
<feature type="domain" description="Integrator complex subunit 5 C-terminal" evidence="2">
    <location>
        <begin position="221"/>
        <end position="361"/>
    </location>
</feature>
<dbReference type="EMBL" id="CP092870">
    <property type="protein sequence ID" value="UYV71634.1"/>
    <property type="molecule type" value="Genomic_DNA"/>
</dbReference>